<comment type="caution">
    <text evidence="1">The sequence shown here is derived from an EMBL/GenBank/DDBJ whole genome shotgun (WGS) entry which is preliminary data.</text>
</comment>
<evidence type="ECO:0000313" key="2">
    <source>
        <dbReference type="Proteomes" id="UP000805704"/>
    </source>
</evidence>
<proteinExistence type="predicted"/>
<gene>
    <name evidence="1" type="ORF">GBF38_022193</name>
</gene>
<sequence>MTTWRQTRRSGLVLLPCLAVHTDSNSHLAPSLRLEPSATFSVANCTRGTHFIFGSVAVTALRLAQIEIQTQIALQQLATLATITVGNQGHSNGFAAATLPPHLALLSLLSRQQVSASKTYRTQPCLSAAMYHHHSQQQGSQPFANGPRPPPHQPPPNQHQNRPGSDMLSQVMGYQFPRPTQLPDELESALAIRGARDMDHRLIDHMNRPNQHQNQNSGSGMSQHGSYSSNPIPLNSDQPVHQQGVDWSSYQPPTKLFATPPPSASHQPQRHQGPQQQQQAAAAAPEQPHWNKHDKLDRSCK</sequence>
<keyword evidence="2" id="KW-1185">Reference proteome</keyword>
<evidence type="ECO:0000313" key="1">
    <source>
        <dbReference type="EMBL" id="KAG8014971.1"/>
    </source>
</evidence>
<dbReference type="Proteomes" id="UP000805704">
    <property type="component" value="Chromosome 1"/>
</dbReference>
<protein>
    <submittedName>
        <fullName evidence="1">Uncharacterized protein</fullName>
    </submittedName>
</protein>
<reference evidence="1" key="1">
    <citation type="submission" date="2020-04" db="EMBL/GenBank/DDBJ databases">
        <title>A chromosome-scale assembly and high-density genetic map of the yellow drum (Nibea albiflora) genome.</title>
        <authorList>
            <person name="Xu D."/>
            <person name="Zhang W."/>
            <person name="Chen R."/>
            <person name="Tan P."/>
            <person name="Wang L."/>
            <person name="Song H."/>
            <person name="Tian L."/>
            <person name="Zhu Q."/>
            <person name="Wang B."/>
        </authorList>
    </citation>
    <scope>NUCLEOTIDE SEQUENCE</scope>
    <source>
        <strain evidence="1">ZJHYS-2018</strain>
    </source>
</reference>
<accession>A0ACB7FLF4</accession>
<organism evidence="1 2">
    <name type="scientific">Nibea albiflora</name>
    <name type="common">Yellow drum</name>
    <name type="synonym">Corvina albiflora</name>
    <dbReference type="NCBI Taxonomy" id="240163"/>
    <lineage>
        <taxon>Eukaryota</taxon>
        <taxon>Metazoa</taxon>
        <taxon>Chordata</taxon>
        <taxon>Craniata</taxon>
        <taxon>Vertebrata</taxon>
        <taxon>Euteleostomi</taxon>
        <taxon>Actinopterygii</taxon>
        <taxon>Neopterygii</taxon>
        <taxon>Teleostei</taxon>
        <taxon>Neoteleostei</taxon>
        <taxon>Acanthomorphata</taxon>
        <taxon>Eupercaria</taxon>
        <taxon>Sciaenidae</taxon>
        <taxon>Nibea</taxon>
    </lineage>
</organism>
<name>A0ACB7FLF4_NIBAL</name>
<dbReference type="EMBL" id="CM024789">
    <property type="protein sequence ID" value="KAG8014971.1"/>
    <property type="molecule type" value="Genomic_DNA"/>
</dbReference>